<keyword evidence="3" id="KW-0560">Oxidoreductase</keyword>
<dbReference type="InterPro" id="IPR051821">
    <property type="entry name" value="Asp/Asn_beta-hydroxylase"/>
</dbReference>
<feature type="domain" description="Aspartyl/asparaginy/proline hydroxylase" evidence="6">
    <location>
        <begin position="152"/>
        <end position="308"/>
    </location>
</feature>
<dbReference type="GO" id="GO:0016020">
    <property type="term" value="C:membrane"/>
    <property type="evidence" value="ECO:0007669"/>
    <property type="project" value="TreeGrafter"/>
</dbReference>
<feature type="signal peptide" evidence="5">
    <location>
        <begin position="1"/>
        <end position="26"/>
    </location>
</feature>
<dbReference type="Pfam" id="PF05118">
    <property type="entry name" value="Asp_Arg_Hydrox"/>
    <property type="match status" value="1"/>
</dbReference>
<dbReference type="EMBL" id="SDOX01000005">
    <property type="protein sequence ID" value="TFJ87839.1"/>
    <property type="molecule type" value="Genomic_DNA"/>
</dbReference>
<evidence type="ECO:0000256" key="4">
    <source>
        <dbReference type="SAM" id="MobiDB-lite"/>
    </source>
</evidence>
<dbReference type="AlphaFoldDB" id="A0A4D9DGD2"/>
<evidence type="ECO:0000313" key="8">
    <source>
        <dbReference type="Proteomes" id="UP000355283"/>
    </source>
</evidence>
<dbReference type="OrthoDB" id="438431at2759"/>
<accession>A0A4D9DGD2</accession>
<dbReference type="Gene3D" id="2.60.120.330">
    <property type="entry name" value="B-lactam Antibiotic, Isopenicillin N Synthase, Chain"/>
    <property type="match status" value="1"/>
</dbReference>
<dbReference type="GO" id="GO:0051213">
    <property type="term" value="F:dioxygenase activity"/>
    <property type="evidence" value="ECO:0007669"/>
    <property type="project" value="UniProtKB-KW"/>
</dbReference>
<evidence type="ECO:0000256" key="3">
    <source>
        <dbReference type="ARBA" id="ARBA00023002"/>
    </source>
</evidence>
<protein>
    <recommendedName>
        <fullName evidence="6">Aspartyl/asparaginy/proline hydroxylase domain-containing protein</fullName>
    </recommendedName>
</protein>
<evidence type="ECO:0000256" key="2">
    <source>
        <dbReference type="ARBA" id="ARBA00022964"/>
    </source>
</evidence>
<evidence type="ECO:0000313" key="7">
    <source>
        <dbReference type="EMBL" id="TFJ87839.1"/>
    </source>
</evidence>
<gene>
    <name evidence="7" type="ORF">NSK_001186</name>
</gene>
<feature type="chain" id="PRO_5020027786" description="Aspartyl/asparaginy/proline hydroxylase domain-containing protein" evidence="5">
    <location>
        <begin position="27"/>
        <end position="369"/>
    </location>
</feature>
<dbReference type="PANTHER" id="PTHR46332">
    <property type="entry name" value="ASPARTATE BETA-HYDROXYLASE DOMAIN-CONTAINING PROTEIN 2"/>
    <property type="match status" value="1"/>
</dbReference>
<evidence type="ECO:0000259" key="6">
    <source>
        <dbReference type="Pfam" id="PF05118"/>
    </source>
</evidence>
<dbReference type="SUPFAM" id="SSF51197">
    <property type="entry name" value="Clavaminate synthase-like"/>
    <property type="match status" value="1"/>
</dbReference>
<proteinExistence type="inferred from homology"/>
<feature type="region of interest" description="Disordered" evidence="4">
    <location>
        <begin position="333"/>
        <end position="354"/>
    </location>
</feature>
<evidence type="ECO:0000256" key="5">
    <source>
        <dbReference type="SAM" id="SignalP"/>
    </source>
</evidence>
<comment type="caution">
    <text evidence="7">The sequence shown here is derived from an EMBL/GenBank/DDBJ whole genome shotgun (WGS) entry which is preliminary data.</text>
</comment>
<dbReference type="PANTHER" id="PTHR46332:SF5">
    <property type="entry name" value="ASPARTATE BETA-HYDROXYLASE DOMAIN CONTAINING 2"/>
    <property type="match status" value="1"/>
</dbReference>
<organism evidence="7 8">
    <name type="scientific">Nannochloropsis salina CCMP1776</name>
    <dbReference type="NCBI Taxonomy" id="1027361"/>
    <lineage>
        <taxon>Eukaryota</taxon>
        <taxon>Sar</taxon>
        <taxon>Stramenopiles</taxon>
        <taxon>Ochrophyta</taxon>
        <taxon>Eustigmatophyceae</taxon>
        <taxon>Eustigmatales</taxon>
        <taxon>Monodopsidaceae</taxon>
        <taxon>Microchloropsis</taxon>
        <taxon>Microchloropsis salina</taxon>
    </lineage>
</organism>
<dbReference type="Proteomes" id="UP000355283">
    <property type="component" value="Unassembled WGS sequence"/>
</dbReference>
<dbReference type="InterPro" id="IPR007803">
    <property type="entry name" value="Asp/Arg/Pro-Hydrxlase"/>
</dbReference>
<keyword evidence="5" id="KW-0732">Signal</keyword>
<comment type="similarity">
    <text evidence="1">Belongs to the aspartyl/asparaginyl beta-hydroxylase family.</text>
</comment>
<reference evidence="7 8" key="1">
    <citation type="submission" date="2019-01" db="EMBL/GenBank/DDBJ databases">
        <title>Nuclear Genome Assembly of the Microalgal Biofuel strain Nannochloropsis salina CCMP1776.</title>
        <authorList>
            <person name="Hovde B."/>
        </authorList>
    </citation>
    <scope>NUCLEOTIDE SEQUENCE [LARGE SCALE GENOMIC DNA]</scope>
    <source>
        <strain evidence="7 8">CCMP1776</strain>
    </source>
</reference>
<keyword evidence="2" id="KW-0223">Dioxygenase</keyword>
<keyword evidence="8" id="KW-1185">Reference proteome</keyword>
<evidence type="ECO:0000256" key="1">
    <source>
        <dbReference type="ARBA" id="ARBA00007730"/>
    </source>
</evidence>
<name>A0A4D9DGD2_9STRA</name>
<dbReference type="InterPro" id="IPR027443">
    <property type="entry name" value="IPNS-like_sf"/>
</dbReference>
<sequence length="369" mass="40444">MAIAAGRHLAPGAVFLLVLCLARVEAFLQPPATPVIPHALTDAQGLKQCTNFRAVATLPGSRTSSLSRMHMLSLRDNFFAAVDEELKTQFPPGQGDISRVRAFVESCKAGTVPPSAPTDLPYFQPSEEYVPGLTAKPWHDPCSFEWVRGLEEATPIIQEELRQALGQGQDPQDFRADSNVMTVMGAGWTALRLQRLGLWNEDVCARFPRTLSVLASLPIPFAVRGVMFARQAPETGVQAHSDGRNFILTLHLGLRIPKEEGACWIRVGGERRSWQEGKALVIDTTFEHETGNGSTEDRYVLIVDFWHPDLSVEERAALRSFYDLRNRFEGRGGVTEGGKVSPQGSERGEKGKEGGVLAGLAALFGGRRQ</sequence>